<dbReference type="GO" id="GO:0004316">
    <property type="term" value="F:3-oxoacyl-[acyl-carrier-protein] reductase (NADPH) activity"/>
    <property type="evidence" value="ECO:0007669"/>
    <property type="project" value="UniProtKB-UniRule"/>
</dbReference>
<gene>
    <name evidence="15" type="ORF">SAMN05661086_03163</name>
</gene>
<dbReference type="Gene3D" id="3.40.50.720">
    <property type="entry name" value="NAD(P)-binding Rossmann-like Domain"/>
    <property type="match status" value="1"/>
</dbReference>
<accession>A0A1I6LAM2</accession>
<dbReference type="Pfam" id="PF13561">
    <property type="entry name" value="adh_short_C2"/>
    <property type="match status" value="1"/>
</dbReference>
<dbReference type="EC" id="1.1.1.100" evidence="14"/>
<keyword evidence="9 14" id="KW-0275">Fatty acid biosynthesis</keyword>
<dbReference type="Proteomes" id="UP000199659">
    <property type="component" value="Unassembled WGS sequence"/>
</dbReference>
<sequence length="246" mass="26512">MFTDKIALVTGASRGIGREVALQLARNGAFVIVNYNGSEEAAKSVLNEIVSIGGKAEIYKCNVGSFNDVKTMIDYIIKQYKKIDILINNAGITRDNLLIKMSESEFDDVLNINLKGAFNTSKHVIKYMIKQRSGKIVNISSVVGLTGNVGQVNYCSSKAGIIGMTKSLAKEVASRGINVNAIAPGFIETDMSNELSEDVINSIMNSIPMKKIGQPGDIADAVIFLSSEQSKYITGQTLEVNGGMNM</sequence>
<dbReference type="EMBL" id="FOYZ01000015">
    <property type="protein sequence ID" value="SFS00464.1"/>
    <property type="molecule type" value="Genomic_DNA"/>
</dbReference>
<dbReference type="NCBIfam" id="NF009466">
    <property type="entry name" value="PRK12826.1-2"/>
    <property type="match status" value="1"/>
</dbReference>
<comment type="function">
    <text evidence="1 14">Catalyzes the NADPH-dependent reduction of beta-ketoacyl-ACP substrates to beta-hydroxyacyl-ACP products, the first reductive step in the elongation cycle of fatty acid biosynthesis.</text>
</comment>
<feature type="binding site" evidence="13">
    <location>
        <begin position="62"/>
        <end position="63"/>
    </location>
    <ligand>
        <name>NADP(+)</name>
        <dbReference type="ChEBI" id="CHEBI:58349"/>
    </ligand>
</feature>
<evidence type="ECO:0000256" key="10">
    <source>
        <dbReference type="ARBA" id="ARBA00023221"/>
    </source>
</evidence>
<dbReference type="InterPro" id="IPR050259">
    <property type="entry name" value="SDR"/>
</dbReference>
<evidence type="ECO:0000256" key="12">
    <source>
        <dbReference type="PIRSR" id="PIRSR611284-1"/>
    </source>
</evidence>
<evidence type="ECO:0000256" key="7">
    <source>
        <dbReference type="ARBA" id="ARBA00023002"/>
    </source>
</evidence>
<evidence type="ECO:0000256" key="6">
    <source>
        <dbReference type="ARBA" id="ARBA00022857"/>
    </source>
</evidence>
<dbReference type="GO" id="GO:0051287">
    <property type="term" value="F:NAD binding"/>
    <property type="evidence" value="ECO:0007669"/>
    <property type="project" value="UniProtKB-UniRule"/>
</dbReference>
<keyword evidence="5 14" id="KW-0276">Fatty acid metabolism</keyword>
<feature type="binding site" evidence="13">
    <location>
        <position position="187"/>
    </location>
    <ligand>
        <name>NADP(+)</name>
        <dbReference type="ChEBI" id="CHEBI:58349"/>
    </ligand>
</feature>
<dbReference type="SUPFAM" id="SSF51735">
    <property type="entry name" value="NAD(P)-binding Rossmann-fold domains"/>
    <property type="match status" value="1"/>
</dbReference>
<keyword evidence="10" id="KW-0753">Steroid metabolism</keyword>
<feature type="binding site" evidence="13">
    <location>
        <begin position="154"/>
        <end position="158"/>
    </location>
    <ligand>
        <name>NADP(+)</name>
        <dbReference type="ChEBI" id="CHEBI:58349"/>
    </ligand>
</feature>
<dbReference type="UniPathway" id="UPA00094"/>
<keyword evidence="7 14" id="KW-0560">Oxidoreductase</keyword>
<feature type="binding site" evidence="13">
    <location>
        <begin position="11"/>
        <end position="14"/>
    </location>
    <ligand>
        <name>NADP(+)</name>
        <dbReference type="ChEBI" id="CHEBI:58349"/>
    </ligand>
</feature>
<evidence type="ECO:0000313" key="16">
    <source>
        <dbReference type="Proteomes" id="UP000199659"/>
    </source>
</evidence>
<dbReference type="PANTHER" id="PTHR42879:SF2">
    <property type="entry name" value="3-OXOACYL-[ACYL-CARRIER-PROTEIN] REDUCTASE FABG"/>
    <property type="match status" value="1"/>
</dbReference>
<evidence type="ECO:0000256" key="14">
    <source>
        <dbReference type="RuleBase" id="RU366074"/>
    </source>
</evidence>
<organism evidence="15 16">
    <name type="scientific">Anaeromicropila populeti</name>
    <dbReference type="NCBI Taxonomy" id="37658"/>
    <lineage>
        <taxon>Bacteria</taxon>
        <taxon>Bacillati</taxon>
        <taxon>Bacillota</taxon>
        <taxon>Clostridia</taxon>
        <taxon>Lachnospirales</taxon>
        <taxon>Lachnospiraceae</taxon>
        <taxon>Anaeromicropila</taxon>
    </lineage>
</organism>
<evidence type="ECO:0000256" key="13">
    <source>
        <dbReference type="PIRSR" id="PIRSR611284-2"/>
    </source>
</evidence>
<comment type="catalytic activity">
    <reaction evidence="11 14">
        <text>a (3R)-hydroxyacyl-[ACP] + NADP(+) = a 3-oxoacyl-[ACP] + NADPH + H(+)</text>
        <dbReference type="Rhea" id="RHEA:17397"/>
        <dbReference type="Rhea" id="RHEA-COMP:9916"/>
        <dbReference type="Rhea" id="RHEA-COMP:9945"/>
        <dbReference type="ChEBI" id="CHEBI:15378"/>
        <dbReference type="ChEBI" id="CHEBI:57783"/>
        <dbReference type="ChEBI" id="CHEBI:58349"/>
        <dbReference type="ChEBI" id="CHEBI:78776"/>
        <dbReference type="ChEBI" id="CHEBI:78827"/>
        <dbReference type="EC" id="1.1.1.100"/>
    </reaction>
</comment>
<name>A0A1I6LAM2_9FIRM</name>
<dbReference type="NCBIfam" id="NF005559">
    <property type="entry name" value="PRK07231.1"/>
    <property type="match status" value="1"/>
</dbReference>
<dbReference type="STRING" id="37658.SAMN05661086_03163"/>
<evidence type="ECO:0000256" key="4">
    <source>
        <dbReference type="ARBA" id="ARBA00022516"/>
    </source>
</evidence>
<dbReference type="PRINTS" id="PR00081">
    <property type="entry name" value="GDHRDH"/>
</dbReference>
<dbReference type="InterPro" id="IPR002347">
    <property type="entry name" value="SDR_fam"/>
</dbReference>
<dbReference type="NCBIfam" id="TIGR01830">
    <property type="entry name" value="3oxo_ACP_reduc"/>
    <property type="match status" value="1"/>
</dbReference>
<dbReference type="AlphaFoldDB" id="A0A1I6LAM2"/>
<dbReference type="FunFam" id="3.40.50.720:FF:000037">
    <property type="entry name" value="3-oxoacyl-[acyl-carrier-protein] reductase FabG"/>
    <property type="match status" value="1"/>
</dbReference>
<keyword evidence="4 14" id="KW-0444">Lipid biosynthesis</keyword>
<evidence type="ECO:0000256" key="11">
    <source>
        <dbReference type="ARBA" id="ARBA00048508"/>
    </source>
</evidence>
<dbReference type="GO" id="GO:0006633">
    <property type="term" value="P:fatty acid biosynthetic process"/>
    <property type="evidence" value="ECO:0007669"/>
    <property type="project" value="UniProtKB-UniPathway"/>
</dbReference>
<comment type="pathway">
    <text evidence="2 14">Lipid metabolism; fatty acid biosynthesis.</text>
</comment>
<comment type="subunit">
    <text evidence="14">Homotetramer.</text>
</comment>
<feature type="active site" description="Proton acceptor" evidence="12">
    <location>
        <position position="154"/>
    </location>
</feature>
<dbReference type="OrthoDB" id="9803333at2"/>
<dbReference type="PRINTS" id="PR00080">
    <property type="entry name" value="SDRFAMILY"/>
</dbReference>
<keyword evidence="16" id="KW-1185">Reference proteome</keyword>
<dbReference type="InterPro" id="IPR011284">
    <property type="entry name" value="3oxo_ACP_reduc"/>
</dbReference>
<evidence type="ECO:0000256" key="5">
    <source>
        <dbReference type="ARBA" id="ARBA00022832"/>
    </source>
</evidence>
<dbReference type="NCBIfam" id="NF004199">
    <property type="entry name" value="PRK05653.1-4"/>
    <property type="match status" value="1"/>
</dbReference>
<evidence type="ECO:0000256" key="2">
    <source>
        <dbReference type="ARBA" id="ARBA00005194"/>
    </source>
</evidence>
<dbReference type="CDD" id="cd05333">
    <property type="entry name" value="BKR_SDR_c"/>
    <property type="match status" value="1"/>
</dbReference>
<keyword evidence="6 13" id="KW-0521">NADP</keyword>
<dbReference type="GO" id="GO:0008202">
    <property type="term" value="P:steroid metabolic process"/>
    <property type="evidence" value="ECO:0007669"/>
    <property type="project" value="UniProtKB-KW"/>
</dbReference>
<evidence type="ECO:0000313" key="15">
    <source>
        <dbReference type="EMBL" id="SFS00464.1"/>
    </source>
</evidence>
<dbReference type="InterPro" id="IPR020904">
    <property type="entry name" value="Sc_DH/Rdtase_CS"/>
</dbReference>
<reference evidence="15 16" key="1">
    <citation type="submission" date="2016-10" db="EMBL/GenBank/DDBJ databases">
        <authorList>
            <person name="de Groot N.N."/>
        </authorList>
    </citation>
    <scope>NUCLEOTIDE SEQUENCE [LARGE SCALE GENOMIC DNA]</scope>
    <source>
        <strain evidence="15 16">743A</strain>
    </source>
</reference>
<dbReference type="InterPro" id="IPR036291">
    <property type="entry name" value="NAD(P)-bd_dom_sf"/>
</dbReference>
<dbReference type="RefSeq" id="WP_092562893.1">
    <property type="nucleotide sequence ID" value="NZ_FOYZ01000015.1"/>
</dbReference>
<feature type="binding site" evidence="13">
    <location>
        <position position="89"/>
    </location>
    <ligand>
        <name>NADP(+)</name>
        <dbReference type="ChEBI" id="CHEBI:58349"/>
    </ligand>
</feature>
<protein>
    <recommendedName>
        <fullName evidence="14">3-oxoacyl-[acyl-carrier-protein] reductase</fullName>
        <ecNumber evidence="14">1.1.1.100</ecNumber>
    </recommendedName>
</protein>
<dbReference type="PANTHER" id="PTHR42879">
    <property type="entry name" value="3-OXOACYL-(ACYL-CARRIER-PROTEIN) REDUCTASE"/>
    <property type="match status" value="1"/>
</dbReference>
<keyword evidence="8 14" id="KW-0443">Lipid metabolism</keyword>
<dbReference type="PROSITE" id="PS00061">
    <property type="entry name" value="ADH_SHORT"/>
    <property type="match status" value="1"/>
</dbReference>
<comment type="similarity">
    <text evidence="3 14">Belongs to the short-chain dehydrogenases/reductases (SDR) family.</text>
</comment>
<evidence type="ECO:0000256" key="9">
    <source>
        <dbReference type="ARBA" id="ARBA00023160"/>
    </source>
</evidence>
<proteinExistence type="inferred from homology"/>
<evidence type="ECO:0000256" key="1">
    <source>
        <dbReference type="ARBA" id="ARBA00002607"/>
    </source>
</evidence>
<evidence type="ECO:0000256" key="8">
    <source>
        <dbReference type="ARBA" id="ARBA00023098"/>
    </source>
</evidence>
<evidence type="ECO:0000256" key="3">
    <source>
        <dbReference type="ARBA" id="ARBA00006484"/>
    </source>
</evidence>